<reference evidence="2" key="1">
    <citation type="journal article" date="2022" name="bioRxiv">
        <title>Sequencing and chromosome-scale assembly of the giantPleurodeles waltlgenome.</title>
        <authorList>
            <person name="Brown T."/>
            <person name="Elewa A."/>
            <person name="Iarovenko S."/>
            <person name="Subramanian E."/>
            <person name="Araus A.J."/>
            <person name="Petzold A."/>
            <person name="Susuki M."/>
            <person name="Suzuki K.-i.T."/>
            <person name="Hayashi T."/>
            <person name="Toyoda A."/>
            <person name="Oliveira C."/>
            <person name="Osipova E."/>
            <person name="Leigh N.D."/>
            <person name="Simon A."/>
            <person name="Yun M.H."/>
        </authorList>
    </citation>
    <scope>NUCLEOTIDE SEQUENCE</scope>
    <source>
        <strain evidence="2">20211129_DDA</strain>
        <tissue evidence="2">Liver</tissue>
    </source>
</reference>
<feature type="region of interest" description="Disordered" evidence="1">
    <location>
        <begin position="1"/>
        <end position="123"/>
    </location>
</feature>
<accession>A0AAV7KVX3</accession>
<sequence length="123" mass="13671">MASKPKQDLEIEEEERISIQETDSDESKGERPSTVQQTVSKPATSQTQSHTKKLKATGTPLPAGHGSTHRREGDQITSARKRPKGCRRLPTPDEIPAPNNFAIELSNQASPEKAPRNRKRQLH</sequence>
<evidence type="ECO:0000313" key="2">
    <source>
        <dbReference type="EMBL" id="KAJ1083631.1"/>
    </source>
</evidence>
<keyword evidence="3" id="KW-1185">Reference proteome</keyword>
<gene>
    <name evidence="2" type="ORF">NDU88_003788</name>
</gene>
<feature type="compositionally biased region" description="Polar residues" evidence="1">
    <location>
        <begin position="33"/>
        <end position="49"/>
    </location>
</feature>
<protein>
    <submittedName>
        <fullName evidence="2">Uncharacterized protein</fullName>
    </submittedName>
</protein>
<dbReference type="Proteomes" id="UP001066276">
    <property type="component" value="Chromosome 12"/>
</dbReference>
<comment type="caution">
    <text evidence="2">The sequence shown here is derived from an EMBL/GenBank/DDBJ whole genome shotgun (WGS) entry which is preliminary data.</text>
</comment>
<dbReference type="AlphaFoldDB" id="A0AAV7KVX3"/>
<evidence type="ECO:0000256" key="1">
    <source>
        <dbReference type="SAM" id="MobiDB-lite"/>
    </source>
</evidence>
<evidence type="ECO:0000313" key="3">
    <source>
        <dbReference type="Proteomes" id="UP001066276"/>
    </source>
</evidence>
<organism evidence="2 3">
    <name type="scientific">Pleurodeles waltl</name>
    <name type="common">Iberian ribbed newt</name>
    <dbReference type="NCBI Taxonomy" id="8319"/>
    <lineage>
        <taxon>Eukaryota</taxon>
        <taxon>Metazoa</taxon>
        <taxon>Chordata</taxon>
        <taxon>Craniata</taxon>
        <taxon>Vertebrata</taxon>
        <taxon>Euteleostomi</taxon>
        <taxon>Amphibia</taxon>
        <taxon>Batrachia</taxon>
        <taxon>Caudata</taxon>
        <taxon>Salamandroidea</taxon>
        <taxon>Salamandridae</taxon>
        <taxon>Pleurodelinae</taxon>
        <taxon>Pleurodeles</taxon>
    </lineage>
</organism>
<proteinExistence type="predicted"/>
<dbReference type="EMBL" id="JANPWB010000016">
    <property type="protein sequence ID" value="KAJ1083631.1"/>
    <property type="molecule type" value="Genomic_DNA"/>
</dbReference>
<name>A0AAV7KVX3_PLEWA</name>